<dbReference type="InterPro" id="IPR016645">
    <property type="entry name" value="UCP016134"/>
</dbReference>
<proteinExistence type="predicted"/>
<sequence length="114" mass="13076">MQMGLYDQPFEAIKSGEKTIEVRLNDEKRSQLQVNDFIDFTNLTTGETLRVKVLSLEKFATFKELFAKYSGSIIGAPENESIEELDQENQEIYSCEREQKYGALAIKIEKITNS</sequence>
<protein>
    <recommendedName>
        <fullName evidence="1">ASCH domain-containing protein</fullName>
    </recommendedName>
</protein>
<evidence type="ECO:0000313" key="3">
    <source>
        <dbReference type="Proteomes" id="UP000051908"/>
    </source>
</evidence>
<dbReference type="Proteomes" id="UP000051908">
    <property type="component" value="Unassembled WGS sequence"/>
</dbReference>
<evidence type="ECO:0000259" key="1">
    <source>
        <dbReference type="SMART" id="SM01022"/>
    </source>
</evidence>
<name>A0A0R1PK05_9LACO</name>
<reference evidence="2 3" key="1">
    <citation type="journal article" date="2015" name="Genome Announc.">
        <title>Expanding the biotechnology potential of lactobacilli through comparative genomics of 213 strains and associated genera.</title>
        <authorList>
            <person name="Sun Z."/>
            <person name="Harris H.M."/>
            <person name="McCann A."/>
            <person name="Guo C."/>
            <person name="Argimon S."/>
            <person name="Zhang W."/>
            <person name="Yang X."/>
            <person name="Jeffery I.B."/>
            <person name="Cooney J.C."/>
            <person name="Kagawa T.F."/>
            <person name="Liu W."/>
            <person name="Song Y."/>
            <person name="Salvetti E."/>
            <person name="Wrobel A."/>
            <person name="Rasinkangas P."/>
            <person name="Parkhill J."/>
            <person name="Rea M.C."/>
            <person name="O'Sullivan O."/>
            <person name="Ritari J."/>
            <person name="Douillard F.P."/>
            <person name="Paul Ross R."/>
            <person name="Yang R."/>
            <person name="Briner A.E."/>
            <person name="Felis G.E."/>
            <person name="de Vos W.M."/>
            <person name="Barrangou R."/>
            <person name="Klaenhammer T.R."/>
            <person name="Caufield P.W."/>
            <person name="Cui Y."/>
            <person name="Zhang H."/>
            <person name="O'Toole P.W."/>
        </authorList>
    </citation>
    <scope>NUCLEOTIDE SEQUENCE [LARGE SCALE GENOMIC DNA]</scope>
    <source>
        <strain evidence="2 3">DSM 13238</strain>
    </source>
</reference>
<dbReference type="CDD" id="cd06555">
    <property type="entry name" value="ASCH_PF0470_like"/>
    <property type="match status" value="1"/>
</dbReference>
<dbReference type="PATRIC" id="fig|1122151.5.peg.198"/>
<dbReference type="InterPro" id="IPR007374">
    <property type="entry name" value="ASCH_domain"/>
</dbReference>
<gene>
    <name evidence="2" type="ORF">FD33_GL000193</name>
</gene>
<dbReference type="RefSeq" id="WP_025085845.1">
    <property type="nucleotide sequence ID" value="NZ_AZES01000090.1"/>
</dbReference>
<organism evidence="2 3">
    <name type="scientific">Companilactobacillus paralimentarius DSM 13238 = JCM 10415</name>
    <dbReference type="NCBI Taxonomy" id="1122151"/>
    <lineage>
        <taxon>Bacteria</taxon>
        <taxon>Bacillati</taxon>
        <taxon>Bacillota</taxon>
        <taxon>Bacilli</taxon>
        <taxon>Lactobacillales</taxon>
        <taxon>Lactobacillaceae</taxon>
        <taxon>Companilactobacillus</taxon>
    </lineage>
</organism>
<dbReference type="InterPro" id="IPR015947">
    <property type="entry name" value="PUA-like_sf"/>
</dbReference>
<accession>A0A0R1PK05</accession>
<evidence type="ECO:0000313" key="2">
    <source>
        <dbReference type="EMBL" id="KRL30434.1"/>
    </source>
</evidence>
<keyword evidence="3" id="KW-1185">Reference proteome</keyword>
<dbReference type="AlphaFoldDB" id="A0A0R1PK05"/>
<dbReference type="OrthoDB" id="9790388at2"/>
<feature type="domain" description="ASCH" evidence="1">
    <location>
        <begin position="3"/>
        <end position="112"/>
    </location>
</feature>
<dbReference type="SUPFAM" id="SSF88697">
    <property type="entry name" value="PUA domain-like"/>
    <property type="match status" value="1"/>
</dbReference>
<comment type="caution">
    <text evidence="2">The sequence shown here is derived from an EMBL/GenBank/DDBJ whole genome shotgun (WGS) entry which is preliminary data.</text>
</comment>
<dbReference type="PIRSF" id="PIRSF016134">
    <property type="entry name" value="UCP016134"/>
    <property type="match status" value="1"/>
</dbReference>
<dbReference type="Pfam" id="PF04266">
    <property type="entry name" value="ASCH"/>
    <property type="match status" value="1"/>
</dbReference>
<dbReference type="SMART" id="SM01022">
    <property type="entry name" value="ASCH"/>
    <property type="match status" value="1"/>
</dbReference>
<dbReference type="EMBL" id="AZES01000090">
    <property type="protein sequence ID" value="KRL30434.1"/>
    <property type="molecule type" value="Genomic_DNA"/>
</dbReference>
<dbReference type="Gene3D" id="2.30.130.30">
    <property type="entry name" value="Hypothetical protein"/>
    <property type="match status" value="1"/>
</dbReference>
<dbReference type="GeneID" id="96668255"/>